<keyword evidence="2" id="KW-0472">Membrane</keyword>
<organism evidence="3 4">
    <name type="scientific">Vineibacter terrae</name>
    <dbReference type="NCBI Taxonomy" id="2586908"/>
    <lineage>
        <taxon>Bacteria</taxon>
        <taxon>Pseudomonadati</taxon>
        <taxon>Pseudomonadota</taxon>
        <taxon>Alphaproteobacteria</taxon>
        <taxon>Hyphomicrobiales</taxon>
        <taxon>Vineibacter</taxon>
    </lineage>
</organism>
<comment type="caution">
    <text evidence="3">The sequence shown here is derived from an EMBL/GenBank/DDBJ whole genome shotgun (WGS) entry which is preliminary data.</text>
</comment>
<evidence type="ECO:0000313" key="4">
    <source>
        <dbReference type="Proteomes" id="UP000321638"/>
    </source>
</evidence>
<name>A0A5C8PBH0_9HYPH</name>
<keyword evidence="2" id="KW-0812">Transmembrane</keyword>
<evidence type="ECO:0000256" key="2">
    <source>
        <dbReference type="SAM" id="Phobius"/>
    </source>
</evidence>
<keyword evidence="2" id="KW-1133">Transmembrane helix</keyword>
<feature type="region of interest" description="Disordered" evidence="1">
    <location>
        <begin position="1"/>
        <end position="29"/>
    </location>
</feature>
<gene>
    <name evidence="3" type="ORF">FHP25_32785</name>
</gene>
<dbReference type="Proteomes" id="UP000321638">
    <property type="component" value="Unassembled WGS sequence"/>
</dbReference>
<feature type="transmembrane region" description="Helical" evidence="2">
    <location>
        <begin position="45"/>
        <end position="69"/>
    </location>
</feature>
<evidence type="ECO:0000256" key="1">
    <source>
        <dbReference type="SAM" id="MobiDB-lite"/>
    </source>
</evidence>
<accession>A0A5C8PBH0</accession>
<dbReference type="AlphaFoldDB" id="A0A5C8PBH0"/>
<feature type="transmembrane region" description="Helical" evidence="2">
    <location>
        <begin position="252"/>
        <end position="274"/>
    </location>
</feature>
<keyword evidence="4" id="KW-1185">Reference proteome</keyword>
<reference evidence="3 4" key="1">
    <citation type="submission" date="2019-06" db="EMBL/GenBank/DDBJ databases">
        <title>New taxonomy in bacterial strain CC-CFT640, isolated from vineyard.</title>
        <authorList>
            <person name="Lin S.-Y."/>
            <person name="Tsai C.-F."/>
            <person name="Young C.-C."/>
        </authorList>
    </citation>
    <scope>NUCLEOTIDE SEQUENCE [LARGE SCALE GENOMIC DNA]</scope>
    <source>
        <strain evidence="3 4">CC-CFT640</strain>
    </source>
</reference>
<feature type="compositionally biased region" description="Basic and acidic residues" evidence="1">
    <location>
        <begin position="1"/>
        <end position="11"/>
    </location>
</feature>
<feature type="transmembrane region" description="Helical" evidence="2">
    <location>
        <begin position="114"/>
        <end position="139"/>
    </location>
</feature>
<protein>
    <recommendedName>
        <fullName evidence="5">Glycosyltransferase RgtA/B/C/D-like domain-containing protein</fullName>
    </recommendedName>
</protein>
<proteinExistence type="predicted"/>
<dbReference type="RefSeq" id="WP_147851228.1">
    <property type="nucleotide sequence ID" value="NZ_VDUZ01000053.1"/>
</dbReference>
<evidence type="ECO:0008006" key="5">
    <source>
        <dbReference type="Google" id="ProtNLM"/>
    </source>
</evidence>
<feature type="transmembrane region" description="Helical" evidence="2">
    <location>
        <begin position="382"/>
        <end position="403"/>
    </location>
</feature>
<feature type="transmembrane region" description="Helical" evidence="2">
    <location>
        <begin position="151"/>
        <end position="171"/>
    </location>
</feature>
<sequence length="558" mass="61943">MSDPKVERPQDDVVPPHPASPAKDPGPEVVHHPARFLRDRLPTGAAHAIGALLLLIPAIWAAGYLFPPINHDVAALMDVVHRWLDGETLYVDIIDVNLPLVFVLYAIPEVLARLFAFTGLDATTWLTLCLYAAIIGSFLACRSLTHKVPSLAHPLTEALVPPTLLFLFVVLPNESFGQREHVMFVLTAPYLLHAAGRAEGRAAAIGSVPAWAIALAAGLGLAQKPHFLTIPLAVEAYLLLHRGWRRTITDMVPWLIGAVIVAHAALMVFGTPAYVSSVLPIIWESYAHLGEATWQSVLFGPVLGPCLLALAAFGLLAIFLARTVAARVIVAYGLGAALAAALQAKGWPYHVLPALSATILLAAVTISQMIDRYLPIDREAHRVPVVGISATFLILFYFQAALFTPPFQKQRQFEDSITGVLLHIVEQNAPNKRILVLSPGIYPYYPLVNYGGIRMTMRFQTMWVLQGIYADCEEYPVLYNAPEDMSDAERFVFDSVSDDFERQQPDLVIVDRVAGMPRCQGRVFDYLEYFMRNPKFARAFERYTHFMDVDRYTIYKRR</sequence>
<evidence type="ECO:0000313" key="3">
    <source>
        <dbReference type="EMBL" id="TXL70782.1"/>
    </source>
</evidence>
<dbReference type="OrthoDB" id="6196188at2"/>
<feature type="transmembrane region" description="Helical" evidence="2">
    <location>
        <begin position="350"/>
        <end position="370"/>
    </location>
</feature>
<feature type="transmembrane region" description="Helical" evidence="2">
    <location>
        <begin position="324"/>
        <end position="344"/>
    </location>
</feature>
<dbReference type="EMBL" id="VDUZ01000053">
    <property type="protein sequence ID" value="TXL70782.1"/>
    <property type="molecule type" value="Genomic_DNA"/>
</dbReference>
<feature type="transmembrane region" description="Helical" evidence="2">
    <location>
        <begin position="89"/>
        <end position="107"/>
    </location>
</feature>
<feature type="transmembrane region" description="Helical" evidence="2">
    <location>
        <begin position="294"/>
        <end position="317"/>
    </location>
</feature>